<evidence type="ECO:0000313" key="3">
    <source>
        <dbReference type="Proteomes" id="UP000265882"/>
    </source>
</evidence>
<evidence type="ECO:0000313" key="2">
    <source>
        <dbReference type="EMBL" id="RJP22238.1"/>
    </source>
</evidence>
<dbReference type="Proteomes" id="UP000265882">
    <property type="component" value="Unassembled WGS sequence"/>
</dbReference>
<protein>
    <submittedName>
        <fullName evidence="2">Thiamine-phosphate pyrophosphorylase</fullName>
    </submittedName>
</protein>
<reference evidence="2 3" key="1">
    <citation type="journal article" date="2017" name="ISME J.">
        <title>Energy and carbon metabolisms in a deep terrestrial subsurface fluid microbial community.</title>
        <authorList>
            <person name="Momper L."/>
            <person name="Jungbluth S.P."/>
            <person name="Lee M.D."/>
            <person name="Amend J.P."/>
        </authorList>
    </citation>
    <scope>NUCLEOTIDE SEQUENCE [LARGE SCALE GENOMIC DNA]</scope>
    <source>
        <strain evidence="2">SURF_5</strain>
    </source>
</reference>
<evidence type="ECO:0000259" key="1">
    <source>
        <dbReference type="Pfam" id="PF17792"/>
    </source>
</evidence>
<proteinExistence type="predicted"/>
<dbReference type="AlphaFoldDB" id="A0A3A4NNT2"/>
<name>A0A3A4NNT2_ABYX5</name>
<dbReference type="Pfam" id="PF17792">
    <property type="entry name" value="ThiD2"/>
    <property type="match status" value="1"/>
</dbReference>
<sequence>MHGSTYLYRIIDANANRAREGLRTVEEYLRLAQNSTELTFRLKSLRHEITETISKLRIEDQMIQARASDSDVGATDPAGSEAIRTSAGDIVVANLRRSQEALRVLEEFSKMISQEAACAFKKLRFSTYTIERDIRLRAPERQKPGGERDQK</sequence>
<comment type="caution">
    <text evidence="2">The sequence shown here is derived from an EMBL/GenBank/DDBJ whole genome shotgun (WGS) entry which is preliminary data.</text>
</comment>
<feature type="domain" description="ThiD2" evidence="1">
    <location>
        <begin position="9"/>
        <end position="132"/>
    </location>
</feature>
<organism evidence="2 3">
    <name type="scientific">Abyssobacteria bacterium (strain SURF_5)</name>
    <dbReference type="NCBI Taxonomy" id="2093360"/>
    <lineage>
        <taxon>Bacteria</taxon>
        <taxon>Pseudomonadati</taxon>
        <taxon>Candidatus Hydrogenedentota</taxon>
        <taxon>Candidatus Abyssobacteria</taxon>
    </lineage>
</organism>
<gene>
    <name evidence="2" type="ORF">C4520_08550</name>
</gene>
<dbReference type="EMBL" id="QZKU01000060">
    <property type="protein sequence ID" value="RJP22238.1"/>
    <property type="molecule type" value="Genomic_DNA"/>
</dbReference>
<accession>A0A3A4NNT2</accession>
<dbReference type="InterPro" id="IPR041397">
    <property type="entry name" value="ThiD2"/>
</dbReference>